<dbReference type="Pfam" id="PF18426">
    <property type="entry name" value="Tli4_C"/>
    <property type="match status" value="1"/>
</dbReference>
<keyword evidence="4" id="KW-1185">Reference proteome</keyword>
<comment type="caution">
    <text evidence="3">The sequence shown here is derived from an EMBL/GenBank/DDBJ whole genome shotgun (WGS) entry which is preliminary data.</text>
</comment>
<evidence type="ECO:0000259" key="2">
    <source>
        <dbReference type="Pfam" id="PF18443"/>
    </source>
</evidence>
<dbReference type="Proteomes" id="UP001431775">
    <property type="component" value="Unassembled WGS sequence"/>
</dbReference>
<dbReference type="RefSeq" id="WP_281463556.1">
    <property type="nucleotide sequence ID" value="NZ_JASBAN010000004.1"/>
</dbReference>
<dbReference type="EMBL" id="JASBAN010000004">
    <property type="protein sequence ID" value="MDI2113905.1"/>
    <property type="molecule type" value="Genomic_DNA"/>
</dbReference>
<proteinExistence type="predicted"/>
<reference evidence="3" key="1">
    <citation type="submission" date="2023-05" db="EMBL/GenBank/DDBJ databases">
        <title>Whole genome sequence of Commensalibacter sp.</title>
        <authorList>
            <person name="Charoenyingcharoen P."/>
            <person name="Yukphan P."/>
        </authorList>
    </citation>
    <scope>NUCLEOTIDE SEQUENCE</scope>
    <source>
        <strain evidence="3">TBRC 10068</strain>
    </source>
</reference>
<gene>
    <name evidence="3" type="ORF">QJV33_11555</name>
</gene>
<evidence type="ECO:0000259" key="1">
    <source>
        <dbReference type="Pfam" id="PF18426"/>
    </source>
</evidence>
<accession>A0ABT6QAG9</accession>
<evidence type="ECO:0000313" key="3">
    <source>
        <dbReference type="EMBL" id="MDI2113905.1"/>
    </source>
</evidence>
<sequence>MSEIKHNPYTQNLTPRCVGRFLIDIPAEFISGTTNDKPTQDQINQHQLFSQPMTEKEFNTQLWMREEELKDDKKHVFVKSEDKPYLKETYPLKDGRKGVVFNHNEGVGNKDALRELEGHLFSNNVGIILKIKATVVDDPRYERDRRVFKFVTDLPQKRNEIQSLLSRMEGWDNLHPPQGKGTCYQNVFIKGPAGDYEYAGNQYFYKNNKELNITIEYDTDIHSKDTMLGRSSEIKQYASEAPEGKIIRFSKRDTDYIHAEEFLASGKNEQTGKTEYTFILRMNEMNGTPQTPAITITLQNNDVISEKDALAIWDAIIPTLKPRTEAY</sequence>
<dbReference type="Pfam" id="PF18443">
    <property type="entry name" value="Tli4_N"/>
    <property type="match status" value="1"/>
</dbReference>
<dbReference type="InterPro" id="IPR040761">
    <property type="entry name" value="Tli4_N"/>
</dbReference>
<protein>
    <submittedName>
        <fullName evidence="3">T6SS immunity protein Tli4 family protein</fullName>
    </submittedName>
</protein>
<feature type="domain" description="Tle cognate immunity protein 4 C-terminal" evidence="1">
    <location>
        <begin position="177"/>
        <end position="324"/>
    </location>
</feature>
<evidence type="ECO:0000313" key="4">
    <source>
        <dbReference type="Proteomes" id="UP001431775"/>
    </source>
</evidence>
<dbReference type="InterPro" id="IPR041290">
    <property type="entry name" value="Tli4_C"/>
</dbReference>
<name>A0ABT6QAG9_9PROT</name>
<organism evidence="3 4">
    <name type="scientific">Commensalibacter nepenthis</name>
    <dbReference type="NCBI Taxonomy" id="3043872"/>
    <lineage>
        <taxon>Bacteria</taxon>
        <taxon>Pseudomonadati</taxon>
        <taxon>Pseudomonadota</taxon>
        <taxon>Alphaproteobacteria</taxon>
        <taxon>Acetobacterales</taxon>
        <taxon>Acetobacteraceae</taxon>
    </lineage>
</organism>
<feature type="domain" description="Tle cognate immunity protein 4 N-terminal" evidence="2">
    <location>
        <begin position="14"/>
        <end position="170"/>
    </location>
</feature>